<evidence type="ECO:0000313" key="5">
    <source>
        <dbReference type="Proteomes" id="UP000198548"/>
    </source>
</evidence>
<keyword evidence="1" id="KW-0472">Membrane</keyword>
<dbReference type="STRING" id="426703.SAMN04488100_14617"/>
<evidence type="ECO:0000313" key="3">
    <source>
        <dbReference type="EMBL" id="GEK90072.1"/>
    </source>
</evidence>
<organism evidence="4 5">
    <name type="scientific">Alkalibacterium putridalgicola</name>
    <dbReference type="NCBI Taxonomy" id="426703"/>
    <lineage>
        <taxon>Bacteria</taxon>
        <taxon>Bacillati</taxon>
        <taxon>Bacillota</taxon>
        <taxon>Bacilli</taxon>
        <taxon>Lactobacillales</taxon>
        <taxon>Carnobacteriaceae</taxon>
        <taxon>Alkalibacterium</taxon>
    </lineage>
</organism>
<name>A0A1H7X7G9_9LACT</name>
<keyword evidence="1" id="KW-0812">Transmembrane</keyword>
<reference evidence="3 6" key="2">
    <citation type="submission" date="2019-07" db="EMBL/GenBank/DDBJ databases">
        <title>Whole genome shotgun sequence of Alkalibacterium putridalgicola NBRC 103243.</title>
        <authorList>
            <person name="Hosoyama A."/>
            <person name="Uohara A."/>
            <person name="Ohji S."/>
            <person name="Ichikawa N."/>
        </authorList>
    </citation>
    <scope>NUCLEOTIDE SEQUENCE [LARGE SCALE GENOMIC DNA]</scope>
    <source>
        <strain evidence="3 6">NBRC 103243</strain>
    </source>
</reference>
<evidence type="ECO:0000256" key="1">
    <source>
        <dbReference type="SAM" id="Phobius"/>
    </source>
</evidence>
<reference evidence="4 5" key="1">
    <citation type="submission" date="2016-10" db="EMBL/GenBank/DDBJ databases">
        <authorList>
            <person name="de Groot N.N."/>
        </authorList>
    </citation>
    <scope>NUCLEOTIDE SEQUENCE [LARGE SCALE GENOMIC DNA]</scope>
    <source>
        <strain evidence="4 5">DSM 19182</strain>
    </source>
</reference>
<dbReference type="Proteomes" id="UP000198548">
    <property type="component" value="Unassembled WGS sequence"/>
</dbReference>
<dbReference type="Proteomes" id="UP000321425">
    <property type="component" value="Unassembled WGS sequence"/>
</dbReference>
<dbReference type="EMBL" id="BJUX01000032">
    <property type="protein sequence ID" value="GEK90072.1"/>
    <property type="molecule type" value="Genomic_DNA"/>
</dbReference>
<dbReference type="InterPro" id="IPR045679">
    <property type="entry name" value="DUF6199"/>
</dbReference>
<feature type="transmembrane region" description="Helical" evidence="1">
    <location>
        <begin position="42"/>
        <end position="64"/>
    </location>
</feature>
<proteinExistence type="predicted"/>
<sequence>MLIVIGIALIVYGYFSFKCSDRWAKNAQKRAAHTQFPEWFPLLIRVGGILFIISGILLIVSYALL</sequence>
<gene>
    <name evidence="3" type="ORF">APU01nite_21110</name>
    <name evidence="4" type="ORF">SAMN04488100_14617</name>
</gene>
<evidence type="ECO:0000259" key="2">
    <source>
        <dbReference type="Pfam" id="PF19701"/>
    </source>
</evidence>
<accession>A0A1H7X7G9</accession>
<evidence type="ECO:0000313" key="4">
    <source>
        <dbReference type="EMBL" id="SEM29756.1"/>
    </source>
</evidence>
<evidence type="ECO:0000313" key="6">
    <source>
        <dbReference type="Proteomes" id="UP000321425"/>
    </source>
</evidence>
<keyword evidence="1" id="KW-1133">Transmembrane helix</keyword>
<dbReference type="AlphaFoldDB" id="A0A1H7X7G9"/>
<feature type="domain" description="DUF6199" evidence="2">
    <location>
        <begin position="2"/>
        <end position="61"/>
    </location>
</feature>
<dbReference type="Pfam" id="PF19701">
    <property type="entry name" value="DUF6199"/>
    <property type="match status" value="1"/>
</dbReference>
<keyword evidence="6" id="KW-1185">Reference proteome</keyword>
<protein>
    <recommendedName>
        <fullName evidence="2">DUF6199 domain-containing protein</fullName>
    </recommendedName>
</protein>
<dbReference type="EMBL" id="FOBL01000046">
    <property type="protein sequence ID" value="SEM29756.1"/>
    <property type="molecule type" value="Genomic_DNA"/>
</dbReference>